<evidence type="ECO:0000256" key="7">
    <source>
        <dbReference type="ARBA" id="ARBA00047207"/>
    </source>
</evidence>
<keyword evidence="3" id="KW-0238">DNA-binding</keyword>
<dbReference type="InterPro" id="IPR000835">
    <property type="entry name" value="HTH_MarR-typ"/>
</dbReference>
<accession>A0A3P7RUJ8</accession>
<evidence type="ECO:0000256" key="3">
    <source>
        <dbReference type="ARBA" id="ARBA00023125"/>
    </source>
</evidence>
<feature type="domain" description="HTH marR-type" evidence="8">
    <location>
        <begin position="9"/>
        <end position="136"/>
    </location>
</feature>
<dbReference type="GO" id="GO:0003677">
    <property type="term" value="F:DNA binding"/>
    <property type="evidence" value="ECO:0007669"/>
    <property type="project" value="UniProtKB-KW"/>
</dbReference>
<dbReference type="PROSITE" id="PS50995">
    <property type="entry name" value="HTH_MARR_2"/>
    <property type="match status" value="1"/>
</dbReference>
<dbReference type="SMART" id="SM00347">
    <property type="entry name" value="HTH_MARR"/>
    <property type="match status" value="1"/>
</dbReference>
<evidence type="ECO:0000256" key="1">
    <source>
        <dbReference type="ARBA" id="ARBA00004496"/>
    </source>
</evidence>
<dbReference type="GO" id="GO:0003700">
    <property type="term" value="F:DNA-binding transcription factor activity"/>
    <property type="evidence" value="ECO:0007669"/>
    <property type="project" value="InterPro"/>
</dbReference>
<keyword evidence="2" id="KW-0805">Transcription regulation</keyword>
<dbReference type="AlphaFoldDB" id="A0A3P7RUJ8"/>
<dbReference type="RefSeq" id="WP_125135980.1">
    <property type="nucleotide sequence ID" value="NZ_LR130778.1"/>
</dbReference>
<evidence type="ECO:0000256" key="5">
    <source>
        <dbReference type="ARBA" id="ARBA00046337"/>
    </source>
</evidence>
<dbReference type="Pfam" id="PF22381">
    <property type="entry name" value="Staph_reg_Sar_Rot"/>
    <property type="match status" value="1"/>
</dbReference>
<evidence type="ECO:0000256" key="4">
    <source>
        <dbReference type="ARBA" id="ARBA00023163"/>
    </source>
</evidence>
<dbReference type="SUPFAM" id="SSF46785">
    <property type="entry name" value="Winged helix' DNA-binding domain"/>
    <property type="match status" value="1"/>
</dbReference>
<dbReference type="EMBL" id="LR130778">
    <property type="protein sequence ID" value="VDN46476.1"/>
    <property type="molecule type" value="Genomic_DNA"/>
</dbReference>
<comment type="similarity">
    <text evidence="5">Belongs to the SarZ family.</text>
</comment>
<proteinExistence type="inferred from homology"/>
<evidence type="ECO:0000256" key="2">
    <source>
        <dbReference type="ARBA" id="ARBA00023015"/>
    </source>
</evidence>
<gene>
    <name evidence="9" type="ORF">PATL70BA_0613</name>
</gene>
<dbReference type="InterPro" id="IPR036388">
    <property type="entry name" value="WH-like_DNA-bd_sf"/>
</dbReference>
<organism evidence="9 10">
    <name type="scientific">Petrocella atlantisensis</name>
    <dbReference type="NCBI Taxonomy" id="2173034"/>
    <lineage>
        <taxon>Bacteria</taxon>
        <taxon>Bacillati</taxon>
        <taxon>Bacillota</taxon>
        <taxon>Clostridia</taxon>
        <taxon>Lachnospirales</taxon>
        <taxon>Vallitaleaceae</taxon>
        <taxon>Petrocella</taxon>
    </lineage>
</organism>
<dbReference type="KEGG" id="cbar:PATL70BA_0613"/>
<dbReference type="PANTHER" id="PTHR42756">
    <property type="entry name" value="TRANSCRIPTIONAL REGULATOR, MARR"/>
    <property type="match status" value="1"/>
</dbReference>
<dbReference type="Proteomes" id="UP000279029">
    <property type="component" value="Chromosome"/>
</dbReference>
<evidence type="ECO:0000256" key="6">
    <source>
        <dbReference type="ARBA" id="ARBA00047188"/>
    </source>
</evidence>
<dbReference type="PANTHER" id="PTHR42756:SF1">
    <property type="entry name" value="TRANSCRIPTIONAL REPRESSOR OF EMRAB OPERON"/>
    <property type="match status" value="1"/>
</dbReference>
<reference evidence="9 10" key="1">
    <citation type="submission" date="2018-09" db="EMBL/GenBank/DDBJ databases">
        <authorList>
            <person name="Postec A."/>
        </authorList>
    </citation>
    <scope>NUCLEOTIDE SEQUENCE [LARGE SCALE GENOMIC DNA]</scope>
    <source>
        <strain evidence="9">70B-A</strain>
    </source>
</reference>
<evidence type="ECO:0000313" key="10">
    <source>
        <dbReference type="Proteomes" id="UP000279029"/>
    </source>
</evidence>
<comment type="subcellular location">
    <subcellularLocation>
        <location evidence="1">Cytoplasm</location>
    </subcellularLocation>
</comment>
<dbReference type="GO" id="GO:0005737">
    <property type="term" value="C:cytoplasm"/>
    <property type="evidence" value="ECO:0007669"/>
    <property type="project" value="UniProtKB-SubCell"/>
</dbReference>
<protein>
    <recommendedName>
        <fullName evidence="6">HTH-type transcriptional regulator SarZ</fullName>
    </recommendedName>
    <alternativeName>
        <fullName evidence="7">Staphylococcal accessory regulator Z</fullName>
    </alternativeName>
</protein>
<dbReference type="InterPro" id="IPR055166">
    <property type="entry name" value="Transc_reg_Sar_Rot_HTH"/>
</dbReference>
<dbReference type="Gene3D" id="1.10.10.10">
    <property type="entry name" value="Winged helix-like DNA-binding domain superfamily/Winged helix DNA-binding domain"/>
    <property type="match status" value="1"/>
</dbReference>
<dbReference type="InterPro" id="IPR036390">
    <property type="entry name" value="WH_DNA-bd_sf"/>
</dbReference>
<evidence type="ECO:0000259" key="8">
    <source>
        <dbReference type="PROSITE" id="PS50995"/>
    </source>
</evidence>
<name>A0A3P7RUJ8_9FIRM</name>
<sequence>MQKNPLLLDHQLCFRLYKTSRAIIRIYQPILEKIGLTYPQYLVMLVLWEVKIIDFKALSNRLELKTGTLTPIIQKLEKLGYITKEKNETDQRKIHLVITEKGQSLEKEAQKIPETLAKATGVDYDNYLKYVKWLDELGDVMNEANKKQKG</sequence>
<keyword evidence="4" id="KW-0804">Transcription</keyword>
<keyword evidence="10" id="KW-1185">Reference proteome</keyword>
<dbReference type="OrthoDB" id="9806864at2"/>
<evidence type="ECO:0000313" key="9">
    <source>
        <dbReference type="EMBL" id="VDN46476.1"/>
    </source>
</evidence>